<dbReference type="GO" id="GO:0006355">
    <property type="term" value="P:regulation of DNA-templated transcription"/>
    <property type="evidence" value="ECO:0007669"/>
    <property type="project" value="InterPro"/>
</dbReference>
<dbReference type="PANTHER" id="PTHR32071:SF122">
    <property type="entry name" value="SIGMA FACTOR"/>
    <property type="match status" value="1"/>
</dbReference>
<organism evidence="4 5">
    <name type="scientific">Trichlorobacter thiogenes</name>
    <dbReference type="NCBI Taxonomy" id="115783"/>
    <lineage>
        <taxon>Bacteria</taxon>
        <taxon>Pseudomonadati</taxon>
        <taxon>Thermodesulfobacteriota</taxon>
        <taxon>Desulfuromonadia</taxon>
        <taxon>Geobacterales</taxon>
        <taxon>Geobacteraceae</taxon>
        <taxon>Trichlorobacter</taxon>
    </lineage>
</organism>
<keyword evidence="1" id="KW-0547">Nucleotide-binding</keyword>
<dbReference type="InterPro" id="IPR027417">
    <property type="entry name" value="P-loop_NTPase"/>
</dbReference>
<dbReference type="Pfam" id="PF00158">
    <property type="entry name" value="Sigma54_activat"/>
    <property type="match status" value="1"/>
</dbReference>
<feature type="domain" description="Sigma-54 factor interaction" evidence="3">
    <location>
        <begin position="158"/>
        <end position="421"/>
    </location>
</feature>
<dbReference type="CDD" id="cd00009">
    <property type="entry name" value="AAA"/>
    <property type="match status" value="1"/>
</dbReference>
<dbReference type="Gene3D" id="1.10.8.60">
    <property type="match status" value="1"/>
</dbReference>
<dbReference type="Pfam" id="PF25601">
    <property type="entry name" value="AAA_lid_14"/>
    <property type="match status" value="1"/>
</dbReference>
<proteinExistence type="predicted"/>
<dbReference type="OrthoDB" id="9814761at2"/>
<gene>
    <name evidence="4" type="ORF">SAMN02745119_00878</name>
</gene>
<evidence type="ECO:0000256" key="2">
    <source>
        <dbReference type="ARBA" id="ARBA00022840"/>
    </source>
</evidence>
<dbReference type="InterPro" id="IPR058031">
    <property type="entry name" value="AAA_lid_NorR"/>
</dbReference>
<dbReference type="SUPFAM" id="SSF52540">
    <property type="entry name" value="P-loop containing nucleoside triphosphate hydrolases"/>
    <property type="match status" value="1"/>
</dbReference>
<protein>
    <submittedName>
        <fullName evidence="4">Sigma-54 interaction domain-containing protein</fullName>
    </submittedName>
</protein>
<dbReference type="PROSITE" id="PS50045">
    <property type="entry name" value="SIGMA54_INTERACT_4"/>
    <property type="match status" value="1"/>
</dbReference>
<keyword evidence="5" id="KW-1185">Reference proteome</keyword>
<sequence length="499" mass="56485">MNKPLTLTAVDRDFFRAVALAAFANPFSPEREALDRQIIGDDLRCSRDELIDLVVDRVTARLEGLRRSGKGDPVLYRGEDRSLLQTAFQFDIYHRYRAPFDAFILDQQRAGDRPIKVPFAGEVLDQLERLGYSRPDCLRYLEIFYQIRRAFYFIDTALVGLSPSMHTLRLQLWNNIFTCDINLYDQRLWDRMEDFSTLLLGETGTGKGAAAAAIGRSGFIPFDDKTGCFKDSFTRTFISRNLSQYPESLLESELFGHRKGAFTGAIDNHEGVFTRCSAHGSIFLDEIGDVSIPVQIKLLQVLQERTFAPVGSHDRLRFNGRVIAATNRPLDELRREGQFRDDFYYRLCSDQIIVPPLRQRVQEESSELPALVKNILQRMLGHECSAMAAEISEGLRITLGPHYAWPGNVRELEQAVRRMLLTRRYEGDRLVVGGGGLQDALVAGVSQGSLDARGLLAGYCGLLYQRLGSYEEVARRTGLDRRTVKKYVMAETQEEAAST</sequence>
<dbReference type="InterPro" id="IPR002078">
    <property type="entry name" value="Sigma_54_int"/>
</dbReference>
<name>A0A1T4LF60_9BACT</name>
<dbReference type="PANTHER" id="PTHR32071">
    <property type="entry name" value="TRANSCRIPTIONAL REGULATORY PROTEIN"/>
    <property type="match status" value="1"/>
</dbReference>
<dbReference type="STRING" id="115783.SAMN02745119_00878"/>
<dbReference type="RefSeq" id="WP_078789165.1">
    <property type="nucleotide sequence ID" value="NZ_FUWR01000003.1"/>
</dbReference>
<keyword evidence="2" id="KW-0067">ATP-binding</keyword>
<evidence type="ECO:0000313" key="5">
    <source>
        <dbReference type="Proteomes" id="UP000190102"/>
    </source>
</evidence>
<dbReference type="Proteomes" id="UP000190102">
    <property type="component" value="Unassembled WGS sequence"/>
</dbReference>
<dbReference type="AlphaFoldDB" id="A0A1T4LF60"/>
<evidence type="ECO:0000259" key="3">
    <source>
        <dbReference type="PROSITE" id="PS50045"/>
    </source>
</evidence>
<dbReference type="EMBL" id="FUWR01000003">
    <property type="protein sequence ID" value="SJZ53422.1"/>
    <property type="molecule type" value="Genomic_DNA"/>
</dbReference>
<dbReference type="Gene3D" id="3.40.50.300">
    <property type="entry name" value="P-loop containing nucleotide triphosphate hydrolases"/>
    <property type="match status" value="1"/>
</dbReference>
<evidence type="ECO:0000256" key="1">
    <source>
        <dbReference type="ARBA" id="ARBA00022741"/>
    </source>
</evidence>
<evidence type="ECO:0000313" key="4">
    <source>
        <dbReference type="EMBL" id="SJZ53422.1"/>
    </source>
</evidence>
<dbReference type="GO" id="GO:0005524">
    <property type="term" value="F:ATP binding"/>
    <property type="evidence" value="ECO:0007669"/>
    <property type="project" value="UniProtKB-KW"/>
</dbReference>
<accession>A0A1T4LF60</accession>
<reference evidence="5" key="1">
    <citation type="submission" date="2017-02" db="EMBL/GenBank/DDBJ databases">
        <authorList>
            <person name="Varghese N."/>
            <person name="Submissions S."/>
        </authorList>
    </citation>
    <scope>NUCLEOTIDE SEQUENCE [LARGE SCALE GENOMIC DNA]</scope>
    <source>
        <strain evidence="5">ATCC BAA-34</strain>
    </source>
</reference>